<protein>
    <submittedName>
        <fullName evidence="2">Uncharacterized protein</fullName>
    </submittedName>
</protein>
<organism evidence="2 3">
    <name type="scientific">Salix purpurea</name>
    <name type="common">Purple osier willow</name>
    <dbReference type="NCBI Taxonomy" id="77065"/>
    <lineage>
        <taxon>Eukaryota</taxon>
        <taxon>Viridiplantae</taxon>
        <taxon>Streptophyta</taxon>
        <taxon>Embryophyta</taxon>
        <taxon>Tracheophyta</taxon>
        <taxon>Spermatophyta</taxon>
        <taxon>Magnoliopsida</taxon>
        <taxon>eudicotyledons</taxon>
        <taxon>Gunneridae</taxon>
        <taxon>Pentapetalae</taxon>
        <taxon>rosids</taxon>
        <taxon>fabids</taxon>
        <taxon>Malpighiales</taxon>
        <taxon>Salicaceae</taxon>
        <taxon>Saliceae</taxon>
        <taxon>Salix</taxon>
    </lineage>
</organism>
<proteinExistence type="predicted"/>
<feature type="region of interest" description="Disordered" evidence="1">
    <location>
        <begin position="14"/>
        <end position="60"/>
    </location>
</feature>
<evidence type="ECO:0000256" key="1">
    <source>
        <dbReference type="SAM" id="MobiDB-lite"/>
    </source>
</evidence>
<keyword evidence="3" id="KW-1185">Reference proteome</keyword>
<dbReference type="AlphaFoldDB" id="A0A9Q0P2C3"/>
<comment type="caution">
    <text evidence="2">The sequence shown here is derived from an EMBL/GenBank/DDBJ whole genome shotgun (WGS) entry which is preliminary data.</text>
</comment>
<evidence type="ECO:0000313" key="2">
    <source>
        <dbReference type="EMBL" id="KAJ6680273.1"/>
    </source>
</evidence>
<dbReference type="Proteomes" id="UP001151532">
    <property type="component" value="Chromosome 14"/>
</dbReference>
<reference evidence="2" key="2">
    <citation type="journal article" date="2023" name="Int. J. Mol. Sci.">
        <title>De Novo Assembly and Annotation of 11 Diverse Shrub Willow (Salix) Genomes Reveals Novel Gene Organization in Sex-Linked Regions.</title>
        <authorList>
            <person name="Hyden B."/>
            <person name="Feng K."/>
            <person name="Yates T.B."/>
            <person name="Jawdy S."/>
            <person name="Cereghino C."/>
            <person name="Smart L.B."/>
            <person name="Muchero W."/>
        </authorList>
    </citation>
    <scope>NUCLEOTIDE SEQUENCE</scope>
    <source>
        <tissue evidence="2">Shoot tip</tissue>
    </source>
</reference>
<accession>A0A9Q0P2C3</accession>
<reference evidence="2" key="1">
    <citation type="submission" date="2022-11" db="EMBL/GenBank/DDBJ databases">
        <authorList>
            <person name="Hyden B.L."/>
            <person name="Feng K."/>
            <person name="Yates T."/>
            <person name="Jawdy S."/>
            <person name="Smart L.B."/>
            <person name="Muchero W."/>
        </authorList>
    </citation>
    <scope>NUCLEOTIDE SEQUENCE</scope>
    <source>
        <tissue evidence="2">Shoot tip</tissue>
    </source>
</reference>
<sequence length="90" mass="10187">MLANVNNCVLQFTHCPREPDQPKTNAGAEQFRCTEGYPPASYPADDRKKKSNASPGNANRELVQKLRKFRARFLQQQDSCFPTSLVHHQG</sequence>
<evidence type="ECO:0000313" key="3">
    <source>
        <dbReference type="Proteomes" id="UP001151532"/>
    </source>
</evidence>
<name>A0A9Q0P2C3_SALPP</name>
<dbReference type="EMBL" id="JAPFFK010000020">
    <property type="protein sequence ID" value="KAJ6680273.1"/>
    <property type="molecule type" value="Genomic_DNA"/>
</dbReference>
<gene>
    <name evidence="2" type="ORF">OIU79_019893</name>
</gene>